<dbReference type="AlphaFoldDB" id="A0A0A5HTS5"/>
<dbReference type="SUPFAM" id="SSF56935">
    <property type="entry name" value="Porins"/>
    <property type="match status" value="1"/>
</dbReference>
<evidence type="ECO:0000256" key="1">
    <source>
        <dbReference type="ARBA" id="ARBA00022729"/>
    </source>
</evidence>
<accession>A0A0A5HTS5</accession>
<organism evidence="4 5">
    <name type="scientific">Photobacterium sp. (strain ATCC 43367)</name>
    <dbReference type="NCBI Taxonomy" id="379097"/>
    <lineage>
        <taxon>Bacteria</taxon>
        <taxon>Pseudomonadati</taxon>
        <taxon>Pseudomonadota</taxon>
        <taxon>Gammaproteobacteria</taxon>
        <taxon>Vibrionales</taxon>
        <taxon>Vibrionaceae</taxon>
        <taxon>Vibrio</taxon>
        <taxon>Vibrio oreintalis group</taxon>
    </lineage>
</organism>
<name>A0A0A5HTS5_PHOS4</name>
<dbReference type="RefSeq" id="WP_038191854.1">
    <property type="nucleotide sequence ID" value="NZ_JRWP01000038.1"/>
</dbReference>
<feature type="chain" id="PRO_5002010970" evidence="2">
    <location>
        <begin position="23"/>
        <end position="211"/>
    </location>
</feature>
<evidence type="ECO:0000313" key="4">
    <source>
        <dbReference type="EMBL" id="KGY07730.1"/>
    </source>
</evidence>
<gene>
    <name evidence="4" type="ORF">NM06_15200</name>
</gene>
<proteinExistence type="predicted"/>
<dbReference type="OrthoDB" id="6399590at2"/>
<dbReference type="Pfam" id="PF13505">
    <property type="entry name" value="OMP_b-brl"/>
    <property type="match status" value="1"/>
</dbReference>
<evidence type="ECO:0000259" key="3">
    <source>
        <dbReference type="Pfam" id="PF13505"/>
    </source>
</evidence>
<dbReference type="Gene3D" id="2.40.160.20">
    <property type="match status" value="1"/>
</dbReference>
<sequence>MDVTSIWRVFPFVFAFSTATFAQQTEPTSPIGYDYVYAEVSAGSLNEYIGVNSDVSSFAIGGYYSLDQSWLLALDYEARFIHPETTTTEIYTLLPGVVYRYNMFDSFDLLAGVKMGLLWANQTNNETDKYISKDHRFMLGGNLTARYQFSPSWSAEGSMEVRRSDTLDEEVYVLRADYDLTQRISLGGFYKHRHKSNATTNEGGLSMRFYY</sequence>
<dbReference type="Proteomes" id="UP000030451">
    <property type="component" value="Unassembled WGS sequence"/>
</dbReference>
<feature type="domain" description="Outer membrane protein beta-barrel" evidence="3">
    <location>
        <begin position="11"/>
        <end position="166"/>
    </location>
</feature>
<evidence type="ECO:0000313" key="5">
    <source>
        <dbReference type="Proteomes" id="UP000030451"/>
    </source>
</evidence>
<evidence type="ECO:0000256" key="2">
    <source>
        <dbReference type="SAM" id="SignalP"/>
    </source>
</evidence>
<keyword evidence="1 2" id="KW-0732">Signal</keyword>
<protein>
    <submittedName>
        <fullName evidence="4">Membrane protein</fullName>
    </submittedName>
</protein>
<feature type="signal peptide" evidence="2">
    <location>
        <begin position="1"/>
        <end position="22"/>
    </location>
</feature>
<reference evidence="4 5" key="1">
    <citation type="submission" date="2014-10" db="EMBL/GenBank/DDBJ databases">
        <title>Genome sequencing of Vibrio sinaloensis T08.</title>
        <authorList>
            <person name="Chan K.-G."/>
            <person name="Mohamad N.I."/>
        </authorList>
    </citation>
    <scope>NUCLEOTIDE SEQUENCE [LARGE SCALE GENOMIC DNA]</scope>
    <source>
        <strain evidence="4 5">T08</strain>
    </source>
</reference>
<dbReference type="InterPro" id="IPR027385">
    <property type="entry name" value="Beta-barrel_OMP"/>
</dbReference>
<dbReference type="EMBL" id="JRWP01000038">
    <property type="protein sequence ID" value="KGY07730.1"/>
    <property type="molecule type" value="Genomic_DNA"/>
</dbReference>
<comment type="caution">
    <text evidence="4">The sequence shown here is derived from an EMBL/GenBank/DDBJ whole genome shotgun (WGS) entry which is preliminary data.</text>
</comment>